<evidence type="ECO:0000256" key="1">
    <source>
        <dbReference type="SAM" id="SignalP"/>
    </source>
</evidence>
<proteinExistence type="predicted"/>
<keyword evidence="4" id="KW-1185">Reference proteome</keyword>
<comment type="caution">
    <text evidence="3">The sequence shown here is derived from an EMBL/GenBank/DDBJ whole genome shotgun (WGS) entry which is preliminary data.</text>
</comment>
<dbReference type="EMBL" id="JAVRIA010000011">
    <property type="protein sequence ID" value="MDT0559625.1"/>
    <property type="molecule type" value="Genomic_DNA"/>
</dbReference>
<reference evidence="3 4" key="1">
    <citation type="submission" date="2023-09" db="EMBL/GenBank/DDBJ databases">
        <authorList>
            <person name="Rey-Velasco X."/>
        </authorList>
    </citation>
    <scope>NUCLEOTIDE SEQUENCE [LARGE SCALE GENOMIC DNA]</scope>
    <source>
        <strain evidence="3 4">W332</strain>
    </source>
</reference>
<sequence length="220" mass="24343">MKKLALILFLAIGLTSLAQEKITEGKVTLKQTMSSDNEQVNAQLAMVGDISTTTYFKGNKSRTEVSSPMTGSNITIVDNDLKKGIVLMDNPMMGKMYNETDLNVSEEDLSKIKVEKTTETKEILGYKCTAYKVTMTEQGMEMNMMMYTTEELDIISDQAAKFGDGFKGFPLYMEINMTQQGMAMTITTEATAIDKESVSDEMFSLAVPEGYKKMDVPAGN</sequence>
<accession>A0ABU2YN84</accession>
<dbReference type="Pfam" id="PF14371">
    <property type="entry name" value="DUF4412"/>
    <property type="match status" value="1"/>
</dbReference>
<feature type="chain" id="PRO_5047179571" evidence="1">
    <location>
        <begin position="19"/>
        <end position="220"/>
    </location>
</feature>
<name>A0ABU2YN84_9FLAO</name>
<dbReference type="Proteomes" id="UP001259492">
    <property type="component" value="Unassembled WGS sequence"/>
</dbReference>
<evidence type="ECO:0000259" key="2">
    <source>
        <dbReference type="Pfam" id="PF14371"/>
    </source>
</evidence>
<protein>
    <submittedName>
        <fullName evidence="3">DUF4412 domain-containing protein</fullName>
    </submittedName>
</protein>
<feature type="domain" description="DUF4412" evidence="2">
    <location>
        <begin position="49"/>
        <end position="211"/>
    </location>
</feature>
<organism evidence="3 4">
    <name type="scientific">Microcosmobacter mediterraneus</name>
    <dbReference type="NCBI Taxonomy" id="3075607"/>
    <lineage>
        <taxon>Bacteria</taxon>
        <taxon>Pseudomonadati</taxon>
        <taxon>Bacteroidota</taxon>
        <taxon>Flavobacteriia</taxon>
        <taxon>Flavobacteriales</taxon>
        <taxon>Flavobacteriaceae</taxon>
        <taxon>Microcosmobacter</taxon>
    </lineage>
</organism>
<keyword evidence="1" id="KW-0732">Signal</keyword>
<evidence type="ECO:0000313" key="4">
    <source>
        <dbReference type="Proteomes" id="UP001259492"/>
    </source>
</evidence>
<dbReference type="RefSeq" id="WP_311428389.1">
    <property type="nucleotide sequence ID" value="NZ_JAVRIA010000011.1"/>
</dbReference>
<dbReference type="InterPro" id="IPR025524">
    <property type="entry name" value="DUF4412"/>
</dbReference>
<feature type="signal peptide" evidence="1">
    <location>
        <begin position="1"/>
        <end position="18"/>
    </location>
</feature>
<gene>
    <name evidence="3" type="ORF">RM697_13275</name>
</gene>
<evidence type="ECO:0000313" key="3">
    <source>
        <dbReference type="EMBL" id="MDT0559625.1"/>
    </source>
</evidence>